<evidence type="ECO:0000313" key="2">
    <source>
        <dbReference type="EMBL" id="TDS62100.1"/>
    </source>
</evidence>
<keyword evidence="1" id="KW-0732">Signal</keyword>
<sequence>MKKLFMFLAVAGLATFGVSCSSSDDSGNGGNGGDEKTLSLSADRKEIKEGESVTFTVKVGDKVESGAEFYIGSDKISNPHKFDAAGEYKVVAKKEGFKDSNAVTVKVTKEGVDPEPEAKLVLELDNEGTITEGDEVSFTVMNEKNLPVTDAVIYVNDKAITGTSFKTEAPGTYTAIAKKGDVESNKVSFEVIEFIPPSGDGTLTYDGVDYTVTQELLGTRGITEDDEIIWLSQTKTADYVIQTLFSTPAVFDASGNLIGTDPAGSNVTGYYIVVFAATGGSAIDFTEQDETTGLPLPSSNLKMSYALNGLNGEYYDGEVKYSATFKSGKTIKNDYTGDIIPAQWQSIKSVNKNDLNVISKSQIGILGKSLQKI</sequence>
<dbReference type="EMBL" id="SOAG01000007">
    <property type="protein sequence ID" value="TDS62100.1"/>
    <property type="molecule type" value="Genomic_DNA"/>
</dbReference>
<proteinExistence type="predicted"/>
<feature type="signal peptide" evidence="1">
    <location>
        <begin position="1"/>
        <end position="21"/>
    </location>
</feature>
<gene>
    <name evidence="2" type="ORF">C8P70_10769</name>
</gene>
<protein>
    <submittedName>
        <fullName evidence="2">Uncharacterized protein</fullName>
    </submittedName>
</protein>
<reference evidence="2 3" key="1">
    <citation type="submission" date="2019-03" db="EMBL/GenBank/DDBJ databases">
        <title>Genomic Encyclopedia of Archaeal and Bacterial Type Strains, Phase II (KMG-II): from individual species to whole genera.</title>
        <authorList>
            <person name="Goeker M."/>
        </authorList>
    </citation>
    <scope>NUCLEOTIDE SEQUENCE [LARGE SCALE GENOMIC DNA]</scope>
    <source>
        <strain evidence="2 3">DSM 28213</strain>
    </source>
</reference>
<accession>A0A4R7EZZ2</accession>
<organism evidence="2 3">
    <name type="scientific">Myroides indicus</name>
    <dbReference type="NCBI Taxonomy" id="1323422"/>
    <lineage>
        <taxon>Bacteria</taxon>
        <taxon>Pseudomonadati</taxon>
        <taxon>Bacteroidota</taxon>
        <taxon>Flavobacteriia</taxon>
        <taxon>Flavobacteriales</taxon>
        <taxon>Flavobacteriaceae</taxon>
        <taxon>Myroides</taxon>
    </lineage>
</organism>
<dbReference type="RefSeq" id="WP_133712111.1">
    <property type="nucleotide sequence ID" value="NZ_SOAG01000007.1"/>
</dbReference>
<evidence type="ECO:0000256" key="1">
    <source>
        <dbReference type="SAM" id="SignalP"/>
    </source>
</evidence>
<dbReference type="OrthoDB" id="1421581at2"/>
<dbReference type="AlphaFoldDB" id="A0A4R7EZZ2"/>
<feature type="chain" id="PRO_5020257141" evidence="1">
    <location>
        <begin position="22"/>
        <end position="373"/>
    </location>
</feature>
<keyword evidence="3" id="KW-1185">Reference proteome</keyword>
<evidence type="ECO:0000313" key="3">
    <source>
        <dbReference type="Proteomes" id="UP000295215"/>
    </source>
</evidence>
<comment type="caution">
    <text evidence="2">The sequence shown here is derived from an EMBL/GenBank/DDBJ whole genome shotgun (WGS) entry which is preliminary data.</text>
</comment>
<dbReference type="PROSITE" id="PS51257">
    <property type="entry name" value="PROKAR_LIPOPROTEIN"/>
    <property type="match status" value="1"/>
</dbReference>
<dbReference type="Proteomes" id="UP000295215">
    <property type="component" value="Unassembled WGS sequence"/>
</dbReference>
<name>A0A4R7EZZ2_9FLAO</name>